<comment type="caution">
    <text evidence="2">The sequence shown here is derived from an EMBL/GenBank/DDBJ whole genome shotgun (WGS) entry which is preliminary data.</text>
</comment>
<dbReference type="EMBL" id="JADNRY010000005">
    <property type="protein sequence ID" value="KAF9076790.1"/>
    <property type="molecule type" value="Genomic_DNA"/>
</dbReference>
<feature type="compositionally biased region" description="Pro residues" evidence="1">
    <location>
        <begin position="95"/>
        <end position="114"/>
    </location>
</feature>
<organism evidence="2 3">
    <name type="scientific">Rhodocollybia butyracea</name>
    <dbReference type="NCBI Taxonomy" id="206335"/>
    <lineage>
        <taxon>Eukaryota</taxon>
        <taxon>Fungi</taxon>
        <taxon>Dikarya</taxon>
        <taxon>Basidiomycota</taxon>
        <taxon>Agaricomycotina</taxon>
        <taxon>Agaricomycetes</taxon>
        <taxon>Agaricomycetidae</taxon>
        <taxon>Agaricales</taxon>
        <taxon>Marasmiineae</taxon>
        <taxon>Omphalotaceae</taxon>
        <taxon>Rhodocollybia</taxon>
    </lineage>
</organism>
<feature type="region of interest" description="Disordered" evidence="1">
    <location>
        <begin position="1"/>
        <end position="176"/>
    </location>
</feature>
<proteinExistence type="predicted"/>
<feature type="compositionally biased region" description="Basic and acidic residues" evidence="1">
    <location>
        <begin position="36"/>
        <end position="45"/>
    </location>
</feature>
<reference evidence="2" key="1">
    <citation type="submission" date="2020-11" db="EMBL/GenBank/DDBJ databases">
        <authorList>
            <consortium name="DOE Joint Genome Institute"/>
            <person name="Ahrendt S."/>
            <person name="Riley R."/>
            <person name="Andreopoulos W."/>
            <person name="Labutti K."/>
            <person name="Pangilinan J."/>
            <person name="Ruiz-Duenas F.J."/>
            <person name="Barrasa J.M."/>
            <person name="Sanchez-Garcia M."/>
            <person name="Camarero S."/>
            <person name="Miyauchi S."/>
            <person name="Serrano A."/>
            <person name="Linde D."/>
            <person name="Babiker R."/>
            <person name="Drula E."/>
            <person name="Ayuso-Fernandez I."/>
            <person name="Pacheco R."/>
            <person name="Padilla G."/>
            <person name="Ferreira P."/>
            <person name="Barriuso J."/>
            <person name="Kellner H."/>
            <person name="Castanera R."/>
            <person name="Alfaro M."/>
            <person name="Ramirez L."/>
            <person name="Pisabarro A.G."/>
            <person name="Kuo A."/>
            <person name="Tritt A."/>
            <person name="Lipzen A."/>
            <person name="He G."/>
            <person name="Yan M."/>
            <person name="Ng V."/>
            <person name="Cullen D."/>
            <person name="Martin F."/>
            <person name="Rosso M.-N."/>
            <person name="Henrissat B."/>
            <person name="Hibbett D."/>
            <person name="Martinez A.T."/>
            <person name="Grigoriev I.V."/>
        </authorList>
    </citation>
    <scope>NUCLEOTIDE SEQUENCE</scope>
    <source>
        <strain evidence="2">AH 40177</strain>
    </source>
</reference>
<gene>
    <name evidence="2" type="ORF">BDP27DRAFT_701194</name>
</gene>
<evidence type="ECO:0000313" key="3">
    <source>
        <dbReference type="Proteomes" id="UP000772434"/>
    </source>
</evidence>
<dbReference type="AlphaFoldDB" id="A0A9P5Q8M7"/>
<evidence type="ECO:0000313" key="2">
    <source>
        <dbReference type="EMBL" id="KAF9076790.1"/>
    </source>
</evidence>
<keyword evidence="3" id="KW-1185">Reference proteome</keyword>
<evidence type="ECO:0000256" key="1">
    <source>
        <dbReference type="SAM" id="MobiDB-lite"/>
    </source>
</evidence>
<protein>
    <submittedName>
        <fullName evidence="2">Uncharacterized protein</fullName>
    </submittedName>
</protein>
<sequence length="176" mass="18958">MASSSIFSRPVSPPPRSVSPDVSAFTALSPPMRSKKLPERPESQSHKPHTLRSTPSKSILKPTQPSSSSTPTSVSFRSNHTLTHRRSIQLAIPYRSPPPSPTLASPPPPVPPIPAFVLDCPAPRRTPTQSLPPPPRPTRSPRRELRDVPPAGHGMTCSQFMTAPGRRNTAHAPSTA</sequence>
<feature type="compositionally biased region" description="Low complexity" evidence="1">
    <location>
        <begin position="62"/>
        <end position="75"/>
    </location>
</feature>
<dbReference type="Proteomes" id="UP000772434">
    <property type="component" value="Unassembled WGS sequence"/>
</dbReference>
<name>A0A9P5Q8M7_9AGAR</name>
<feature type="compositionally biased region" description="Low complexity" evidence="1">
    <location>
        <begin position="1"/>
        <end position="10"/>
    </location>
</feature>
<accession>A0A9P5Q8M7</accession>